<organism evidence="2 3">
    <name type="scientific">Bdellovibrio bacteriovorus</name>
    <dbReference type="NCBI Taxonomy" id="959"/>
    <lineage>
        <taxon>Bacteria</taxon>
        <taxon>Pseudomonadati</taxon>
        <taxon>Bdellovibrionota</taxon>
        <taxon>Bdellovibrionia</taxon>
        <taxon>Bdellovibrionales</taxon>
        <taxon>Pseudobdellovibrionaceae</taxon>
        <taxon>Bdellovibrio</taxon>
    </lineage>
</organism>
<dbReference type="Proteomes" id="UP000075320">
    <property type="component" value="Unassembled WGS sequence"/>
</dbReference>
<feature type="region of interest" description="Disordered" evidence="1">
    <location>
        <begin position="173"/>
        <end position="246"/>
    </location>
</feature>
<dbReference type="OrthoDB" id="5287917at2"/>
<keyword evidence="3" id="KW-1185">Reference proteome</keyword>
<dbReference type="SUPFAM" id="SSF52172">
    <property type="entry name" value="CheY-like"/>
    <property type="match status" value="1"/>
</dbReference>
<comment type="caution">
    <text evidence="2">The sequence shown here is derived from an EMBL/GenBank/DDBJ whole genome shotgun (WGS) entry which is preliminary data.</text>
</comment>
<reference evidence="2 3" key="1">
    <citation type="submission" date="2016-03" db="EMBL/GenBank/DDBJ databases">
        <authorList>
            <person name="Ploux O."/>
        </authorList>
    </citation>
    <scope>NUCLEOTIDE SEQUENCE [LARGE SCALE GENOMIC DNA]</scope>
    <source>
        <strain evidence="2 3">R0</strain>
    </source>
</reference>
<evidence type="ECO:0000256" key="1">
    <source>
        <dbReference type="SAM" id="MobiDB-lite"/>
    </source>
</evidence>
<sequence length="477" mass="53254">MDSSGGSENKSLLIIKSQAQGLTGVENFLKNREWKLFSTIALKDALAYMVQNQPAFVMISVDHPNKKVRKLAKVLPQAFPCCVIMFAEQTIPASIKALAETRAEYMLNPPATGPAVERTVNKFYKDQSRKLAAGQNLERGKFGESEEKVISIKGENVSAQSLLAQLMGDDVDNGGSYYDPSHVGHYNPQAGGRQTQGPLHHNSQDPNAGKNKPPGYRPPHEGLKQGGYLPSDDELSPTTKNQRDSIILKGTKEALEKSVVRGAKTTEEVQFIEQASNVACIVIESTRFSGYLVAAMAQDRKMDEKFIDRVREKLFKFLSDNGEQVDNGKDTMQIKIKQVPFEDWAVECAEFLRKSVHNGEEVAMAFFPHADIKAHFQESASEMMLAISLGDIKADESVEFNLYVYLERNQKYVLYTPRGGKIYQKQIDKLADQGVRHVHMFKSDVQDFNKYRAQNYLNGKIEEYQAAAEGLAVKEAS</sequence>
<dbReference type="EMBL" id="LUKE01000001">
    <property type="protein sequence ID" value="KYG65572.1"/>
    <property type="molecule type" value="Genomic_DNA"/>
</dbReference>
<name>A0A150WM88_BDEBC</name>
<dbReference type="RefSeq" id="WP_061833116.1">
    <property type="nucleotide sequence ID" value="NZ_LUKE01000001.1"/>
</dbReference>
<dbReference type="AlphaFoldDB" id="A0A150WM88"/>
<gene>
    <name evidence="2" type="ORF">AZI86_00380</name>
</gene>
<proteinExistence type="predicted"/>
<protein>
    <submittedName>
        <fullName evidence="2">Uncharacterized protein</fullName>
    </submittedName>
</protein>
<accession>A0A150WM88</accession>
<evidence type="ECO:0000313" key="2">
    <source>
        <dbReference type="EMBL" id="KYG65572.1"/>
    </source>
</evidence>
<evidence type="ECO:0000313" key="3">
    <source>
        <dbReference type="Proteomes" id="UP000075320"/>
    </source>
</evidence>
<dbReference type="InterPro" id="IPR011006">
    <property type="entry name" value="CheY-like_superfamily"/>
</dbReference>